<gene>
    <name evidence="10" type="ORF">BJ878DRAFT_290921</name>
</gene>
<feature type="region of interest" description="Disordered" evidence="8">
    <location>
        <begin position="1065"/>
        <end position="1126"/>
    </location>
</feature>
<dbReference type="FunFam" id="1.25.40.180:FF:000020">
    <property type="entry name" value="Eukaryotic translation initiation factor subunit"/>
    <property type="match status" value="1"/>
</dbReference>
<organism evidence="10 11">
    <name type="scientific">Calycina marina</name>
    <dbReference type="NCBI Taxonomy" id="1763456"/>
    <lineage>
        <taxon>Eukaryota</taxon>
        <taxon>Fungi</taxon>
        <taxon>Dikarya</taxon>
        <taxon>Ascomycota</taxon>
        <taxon>Pezizomycotina</taxon>
        <taxon>Leotiomycetes</taxon>
        <taxon>Helotiales</taxon>
        <taxon>Pezizellaceae</taxon>
        <taxon>Calycina</taxon>
    </lineage>
</organism>
<evidence type="ECO:0000256" key="3">
    <source>
        <dbReference type="ARBA" id="ARBA00022490"/>
    </source>
</evidence>
<proteinExistence type="inferred from homology"/>
<feature type="compositionally biased region" description="Basic and acidic residues" evidence="8">
    <location>
        <begin position="633"/>
        <end position="646"/>
    </location>
</feature>
<evidence type="ECO:0000256" key="2">
    <source>
        <dbReference type="ARBA" id="ARBA00005775"/>
    </source>
</evidence>
<keyword evidence="6" id="KW-0694">RNA-binding</keyword>
<dbReference type="GO" id="GO:0016281">
    <property type="term" value="C:eukaryotic translation initiation factor 4F complex"/>
    <property type="evidence" value="ECO:0007669"/>
    <property type="project" value="TreeGrafter"/>
</dbReference>
<evidence type="ECO:0000313" key="11">
    <source>
        <dbReference type="Proteomes" id="UP000887226"/>
    </source>
</evidence>
<sequence>MTTQVSQPQIPPQASNSASQSTLSYASTVKKAASSPPIATGSSTPSPAVAVGGPAPVQQHGKTNSISPANGRSSVPPAVPVVSAPVIANSSAANGVPEHSRKNSVTISANGPSGYVPNGGPVGGHKAGIPQFGSIADSPAASHSTPHVSQSNASAPIPIPGNNPRVISPSVSPSPIPQPSASGGRPPSGLAPGNGGTINFGSLDADRQRRPSFPQGPMAPGSPAQHFRRESSHSSHNEQAPGRGGFSQQAGRGRGSFTQGAPYQQQQQPGYPPAGMTNFRHNSGRGGMAGGMAPTFQNNGRPMGTQSFQGSPNMQTRSPAMQHAMPGTPNMNQAMPAMQNQQQAYNNNYYTVKPPSTSTLSALSENFTTSNRGGVAANWSRENKHFPAHQLSSEQSALGNHYAFNKQSPVELNDHGQSPAKTASGLSVPQANGVDSLQSQSNMPLQPGSSEHDASLSDQIRNMPPLPPAIPSHNPTISTVAQQGPVNLGQIDLAPESGGFEQFLTRNQPQQHYGAYPPQGYGDRMQQYPMNGGPQMMYPQAGMMGYQMGPPQSPQPGYQQPYGNQYVPGPGTQPMSRNGSQISEHRPASSTGVGQPGTPSMPPTVAHTTQQKSSPAASSFTRPPRRSAALVIKRPDGEALDVDKLKAPASPAPKDRARTPPAIASTPTPPPKSATPQHGRPESEVRKSNQQIQQELLDKVAAVKAAAESDKSIEKQDEADAETKATEIKAAEEAKVEDEKIKLQAKAAEDAKTKEAEEKAAAEKKAKEEEEEMERQIDEMERAEAEREKKEAELLAKRAVDKAKAEKAKADTEENDRKLQAQEREMERLEDEKAAKSLAAENGAKLEAKPDTKGPASATSVNIASKLSSLSLNNESGTPNPATDNSMGPPPKTTGTEKRGKPAALNLAPLNTKPVEPPQPSAALQSLKSARFLTVMNSSMYPENIRSPNPALNSAVTAKGKSFKYDKEFLLQFQKVFVEKPSLEFESQIKVLIGDPNDNTSARSANPRNAGGMGPRGSNRNQTPSSFTMGTFGSGAIGGKTLPPGTTSEERYKMATGALARPAVSTMNSFSRPGGAFGGNSMSRGSSSTGNMPQSPRQASKSQRDRQGSRRDGHQGGNAKQEAQAAAKMPLTAGMDLKPIQVTATGWKPRSIPGANATGAAGPAPGASGAPGHMEPDMVQRKVKAALNKMTPEKFDKISDQILSIAAQSKDEQDGRTLRQVIQLTFEKATDEAHWASMYAKFCKRMLETMNPDIKDESIHDKNGDVVRGGNLFRKYLLNRCQEEFERGWKMDLGEKPEGERGEEKTEEAAMLSDEYYIAAAAKRRGLGLVQFIGELYKLSMLTERIMHECVKKLVDYTGIPDEAEIESLTKLLKTIGLNLDSTEKGKPMMDVYFQRIQAMVETPALPSRLKYMLMDILDLRKLHWRSKETNKGPKTLDEVRLEAEAATAQKAAENARGPRGGGGGGRMQMGRGDGRNFSGGYNNQPPPDYNKNTVGMDDLRRLGAKGAANRNSSQQMSFGPTSMFSSRSNSGRKMGPGGSLSRGGDDSSPASRQGTPPQQKEKESATSANAFSLLANMGESENPTSPPSTANSPELNKATPASAGKSEVSKESET</sequence>
<dbReference type="GO" id="GO:0010494">
    <property type="term" value="C:cytoplasmic stress granule"/>
    <property type="evidence" value="ECO:0007669"/>
    <property type="project" value="UniProtKB-ARBA"/>
</dbReference>
<feature type="region of interest" description="Disordered" evidence="8">
    <location>
        <begin position="1448"/>
        <end position="1615"/>
    </location>
</feature>
<keyword evidence="4" id="KW-0396">Initiation factor</keyword>
<feature type="compositionally biased region" description="Polar residues" evidence="8">
    <location>
        <begin position="141"/>
        <end position="154"/>
    </location>
</feature>
<dbReference type="InterPro" id="IPR036211">
    <property type="entry name" value="eIF4G_eIF4E-bd_sf"/>
</dbReference>
<evidence type="ECO:0000259" key="9">
    <source>
        <dbReference type="SMART" id="SM00543"/>
    </source>
</evidence>
<feature type="region of interest" description="Disordered" evidence="8">
    <location>
        <begin position="547"/>
        <end position="922"/>
    </location>
</feature>
<evidence type="ECO:0000313" key="10">
    <source>
        <dbReference type="EMBL" id="KAG9246357.1"/>
    </source>
</evidence>
<feature type="compositionally biased region" description="Polar residues" evidence="8">
    <location>
        <begin position="1510"/>
        <end position="1532"/>
    </location>
</feature>
<dbReference type="Pfam" id="PF12152">
    <property type="entry name" value="eIF_4G1"/>
    <property type="match status" value="1"/>
</dbReference>
<evidence type="ECO:0000256" key="6">
    <source>
        <dbReference type="ARBA" id="ARBA00022884"/>
    </source>
</evidence>
<feature type="compositionally biased region" description="Polar residues" evidence="8">
    <location>
        <begin position="573"/>
        <end position="593"/>
    </location>
</feature>
<feature type="region of interest" description="Disordered" evidence="8">
    <location>
        <begin position="91"/>
        <end position="317"/>
    </location>
</feature>
<dbReference type="PANTHER" id="PTHR23253:SF9">
    <property type="entry name" value="EUKARYOTIC TRANSLATION INITIATION FACTOR 4 GAMMA 2"/>
    <property type="match status" value="1"/>
</dbReference>
<dbReference type="SMART" id="SM00543">
    <property type="entry name" value="MIF4G"/>
    <property type="match status" value="1"/>
</dbReference>
<feature type="region of interest" description="Disordered" evidence="8">
    <location>
        <begin position="409"/>
        <end position="457"/>
    </location>
</feature>
<comment type="similarity">
    <text evidence="2">Belongs to the eukaryotic initiation factor 4G family.</text>
</comment>
<feature type="compositionally biased region" description="Polar residues" evidence="8">
    <location>
        <begin position="295"/>
        <end position="317"/>
    </location>
</feature>
<dbReference type="Gene3D" id="1.20.970.30">
    <property type="entry name" value="eIF4G, eIF4E-binding domain"/>
    <property type="match status" value="1"/>
</dbReference>
<feature type="compositionally biased region" description="Low complexity" evidence="8">
    <location>
        <begin position="47"/>
        <end position="57"/>
    </location>
</feature>
<comment type="caution">
    <text evidence="10">The sequence shown here is derived from an EMBL/GenBank/DDBJ whole genome shotgun (WGS) entry which is preliminary data.</text>
</comment>
<keyword evidence="11" id="KW-1185">Reference proteome</keyword>
<dbReference type="OrthoDB" id="514777at2759"/>
<feature type="compositionally biased region" description="Polar residues" evidence="8">
    <location>
        <begin position="1"/>
        <end position="27"/>
    </location>
</feature>
<dbReference type="InterPro" id="IPR022745">
    <property type="entry name" value="eIF4G1_eIF4E-bd"/>
</dbReference>
<feature type="region of interest" description="Disordered" evidence="8">
    <location>
        <begin position="1146"/>
        <end position="1175"/>
    </location>
</feature>
<name>A0A9P8CGZ3_9HELO</name>
<feature type="region of interest" description="Disordered" evidence="8">
    <location>
        <begin position="1"/>
        <end position="78"/>
    </location>
</feature>
<evidence type="ECO:0000256" key="4">
    <source>
        <dbReference type="ARBA" id="ARBA00022540"/>
    </source>
</evidence>
<evidence type="ECO:0000256" key="5">
    <source>
        <dbReference type="ARBA" id="ARBA00022553"/>
    </source>
</evidence>
<dbReference type="Gene3D" id="1.25.40.180">
    <property type="match status" value="1"/>
</dbReference>
<feature type="compositionally biased region" description="Polar residues" evidence="8">
    <location>
        <begin position="1080"/>
        <end position="1101"/>
    </location>
</feature>
<evidence type="ECO:0000256" key="1">
    <source>
        <dbReference type="ARBA" id="ARBA00004496"/>
    </source>
</evidence>
<feature type="compositionally biased region" description="Basic and acidic residues" evidence="8">
    <location>
        <begin position="1102"/>
        <end position="1114"/>
    </location>
</feature>
<dbReference type="InterPro" id="IPR003890">
    <property type="entry name" value="MIF4G-like_typ-3"/>
</dbReference>
<dbReference type="GO" id="GO:0003729">
    <property type="term" value="F:mRNA binding"/>
    <property type="evidence" value="ECO:0007669"/>
    <property type="project" value="TreeGrafter"/>
</dbReference>
<feature type="compositionally biased region" description="Polar residues" evidence="8">
    <location>
        <begin position="873"/>
        <end position="886"/>
    </location>
</feature>
<dbReference type="InterPro" id="IPR016024">
    <property type="entry name" value="ARM-type_fold"/>
</dbReference>
<keyword evidence="5" id="KW-0597">Phosphoprotein</keyword>
<feature type="compositionally biased region" description="Polar residues" evidence="8">
    <location>
        <begin position="60"/>
        <end position="72"/>
    </location>
</feature>
<feature type="compositionally biased region" description="Low complexity" evidence="8">
    <location>
        <begin position="1153"/>
        <end position="1172"/>
    </location>
</feature>
<feature type="compositionally biased region" description="Gly residues" evidence="8">
    <location>
        <begin position="1459"/>
        <end position="1468"/>
    </location>
</feature>
<accession>A0A9P8CGZ3</accession>
<feature type="compositionally biased region" description="Polar residues" evidence="8">
    <location>
        <begin position="857"/>
        <end position="866"/>
    </location>
</feature>
<dbReference type="GO" id="GO:0003743">
    <property type="term" value="F:translation initiation factor activity"/>
    <property type="evidence" value="ECO:0007669"/>
    <property type="project" value="UniProtKB-KW"/>
</dbReference>
<feature type="compositionally biased region" description="Polar residues" evidence="8">
    <location>
        <begin position="606"/>
        <end position="621"/>
    </location>
</feature>
<dbReference type="EMBL" id="MU253807">
    <property type="protein sequence ID" value="KAG9246357.1"/>
    <property type="molecule type" value="Genomic_DNA"/>
</dbReference>
<dbReference type="Pfam" id="PF02854">
    <property type="entry name" value="MIF4G"/>
    <property type="match status" value="1"/>
</dbReference>
<feature type="compositionally biased region" description="Basic and acidic residues" evidence="8">
    <location>
        <begin position="707"/>
        <end position="835"/>
    </location>
</feature>
<feature type="compositionally biased region" description="Basic and acidic residues" evidence="8">
    <location>
        <begin position="227"/>
        <end position="236"/>
    </location>
</feature>
<dbReference type="SUPFAM" id="SSF48371">
    <property type="entry name" value="ARM repeat"/>
    <property type="match status" value="1"/>
</dbReference>
<feature type="region of interest" description="Disordered" evidence="8">
    <location>
        <begin position="994"/>
        <end position="1048"/>
    </location>
</feature>
<feature type="domain" description="MIF4G" evidence="9">
    <location>
        <begin position="1180"/>
        <end position="1424"/>
    </location>
</feature>
<feature type="compositionally biased region" description="Polar residues" evidence="8">
    <location>
        <begin position="409"/>
        <end position="449"/>
    </location>
</feature>
<comment type="subcellular location">
    <subcellularLocation>
        <location evidence="1">Cytoplasm</location>
    </subcellularLocation>
</comment>
<dbReference type="Proteomes" id="UP000887226">
    <property type="component" value="Unassembled WGS sequence"/>
</dbReference>
<feature type="compositionally biased region" description="Low complexity" evidence="8">
    <location>
        <begin position="1448"/>
        <end position="1458"/>
    </location>
</feature>
<feature type="compositionally biased region" description="Low complexity" evidence="8">
    <location>
        <begin position="259"/>
        <end position="275"/>
    </location>
</feature>
<feature type="compositionally biased region" description="Low complexity" evidence="8">
    <location>
        <begin position="547"/>
        <end position="570"/>
    </location>
</feature>
<evidence type="ECO:0000256" key="7">
    <source>
        <dbReference type="ARBA" id="ARBA00022917"/>
    </source>
</evidence>
<evidence type="ECO:0000256" key="8">
    <source>
        <dbReference type="SAM" id="MobiDB-lite"/>
    </source>
</evidence>
<feature type="compositionally biased region" description="Polar residues" evidence="8">
    <location>
        <begin position="997"/>
        <end position="1007"/>
    </location>
</feature>
<keyword evidence="7" id="KW-0648">Protein biosynthesis</keyword>
<feature type="compositionally biased region" description="Low complexity" evidence="8">
    <location>
        <begin position="1580"/>
        <end position="1595"/>
    </location>
</feature>
<keyword evidence="3" id="KW-0963">Cytoplasm</keyword>
<reference evidence="10" key="1">
    <citation type="journal article" date="2021" name="IMA Fungus">
        <title>Genomic characterization of three marine fungi, including Emericellopsis atlantica sp. nov. with signatures of a generalist lifestyle and marine biomass degradation.</title>
        <authorList>
            <person name="Hagestad O.C."/>
            <person name="Hou L."/>
            <person name="Andersen J.H."/>
            <person name="Hansen E.H."/>
            <person name="Altermark B."/>
            <person name="Li C."/>
            <person name="Kuhnert E."/>
            <person name="Cox R.J."/>
            <person name="Crous P.W."/>
            <person name="Spatafora J.W."/>
            <person name="Lail K."/>
            <person name="Amirebrahimi M."/>
            <person name="Lipzen A."/>
            <person name="Pangilinan J."/>
            <person name="Andreopoulos W."/>
            <person name="Hayes R.D."/>
            <person name="Ng V."/>
            <person name="Grigoriev I.V."/>
            <person name="Jackson S.A."/>
            <person name="Sutton T.D.S."/>
            <person name="Dobson A.D.W."/>
            <person name="Rama T."/>
        </authorList>
    </citation>
    <scope>NUCLEOTIDE SEQUENCE</scope>
    <source>
        <strain evidence="10">TRa3180A</strain>
    </source>
</reference>
<protein>
    <recommendedName>
        <fullName evidence="9">MIF4G domain-containing protein</fullName>
    </recommendedName>
</protein>
<dbReference type="FunFam" id="1.20.970.30:FF:000001">
    <property type="entry name" value="Eukaryotic translation initiation factor subunit eIF-4F, putative"/>
    <property type="match status" value="1"/>
</dbReference>
<dbReference type="SUPFAM" id="SSF101489">
    <property type="entry name" value="Eukaryotic initiation factor 4f subunit eIF4g, eIF4e-binding domain"/>
    <property type="match status" value="1"/>
</dbReference>
<dbReference type="PANTHER" id="PTHR23253">
    <property type="entry name" value="EUKARYOTIC TRANSLATION INITIATION FACTOR 4 GAMMA"/>
    <property type="match status" value="1"/>
</dbReference>
<feature type="compositionally biased region" description="Polar residues" evidence="8">
    <location>
        <begin position="1018"/>
        <end position="1031"/>
    </location>
</feature>